<reference evidence="2 3" key="1">
    <citation type="submission" date="2014-05" db="EMBL/GenBank/DDBJ databases">
        <title>Draft genome sequence of Amycolatopsis rifamycinica DSM 46095.</title>
        <authorList>
            <person name="Lal R."/>
            <person name="Saxena A."/>
            <person name="Kumari R."/>
            <person name="Mukherjee U."/>
            <person name="Singh P."/>
            <person name="Sangwan N."/>
            <person name="Mahato N.K."/>
        </authorList>
    </citation>
    <scope>NUCLEOTIDE SEQUENCE [LARGE SCALE GENOMIC DNA]</scope>
    <source>
        <strain evidence="2 3">DSM 46095</strain>
    </source>
</reference>
<evidence type="ECO:0000256" key="1">
    <source>
        <dbReference type="SAM" id="MobiDB-lite"/>
    </source>
</evidence>
<gene>
    <name evidence="2" type="ORF">DV20_23905</name>
</gene>
<dbReference type="EMBL" id="JMQI01000050">
    <property type="protein sequence ID" value="KDN19684.1"/>
    <property type="molecule type" value="Genomic_DNA"/>
</dbReference>
<organism evidence="2 3">
    <name type="scientific">Amycolatopsis rifamycinica</name>
    <dbReference type="NCBI Taxonomy" id="287986"/>
    <lineage>
        <taxon>Bacteria</taxon>
        <taxon>Bacillati</taxon>
        <taxon>Actinomycetota</taxon>
        <taxon>Actinomycetes</taxon>
        <taxon>Pseudonocardiales</taxon>
        <taxon>Pseudonocardiaceae</taxon>
        <taxon>Amycolatopsis</taxon>
    </lineage>
</organism>
<dbReference type="STRING" id="287986.DV20_23905"/>
<dbReference type="Proteomes" id="UP000027345">
    <property type="component" value="Unassembled WGS sequence"/>
</dbReference>
<evidence type="ECO:0008006" key="4">
    <source>
        <dbReference type="Google" id="ProtNLM"/>
    </source>
</evidence>
<name>A0A066U6H1_9PSEU</name>
<accession>A0A066U6H1</accession>
<evidence type="ECO:0000313" key="2">
    <source>
        <dbReference type="EMBL" id="KDN19684.1"/>
    </source>
</evidence>
<protein>
    <recommendedName>
        <fullName evidence="4">PE domain-containing protein</fullName>
    </recommendedName>
</protein>
<proteinExistence type="predicted"/>
<dbReference type="eggNOG" id="ENOG502ZJJ7">
    <property type="taxonomic scope" value="Bacteria"/>
</dbReference>
<evidence type="ECO:0000313" key="3">
    <source>
        <dbReference type="Proteomes" id="UP000027345"/>
    </source>
</evidence>
<dbReference type="OrthoDB" id="3624387at2"/>
<comment type="caution">
    <text evidence="2">The sequence shown here is derived from an EMBL/GenBank/DDBJ whole genome shotgun (WGS) entry which is preliminary data.</text>
</comment>
<feature type="region of interest" description="Disordered" evidence="1">
    <location>
        <begin position="1"/>
        <end position="20"/>
    </location>
</feature>
<sequence length="136" mass="14637">MPEGPVYDPGGNWELPGPNGIPVPGSYGGGGSGGGFEYDEQTLRELMHEWNDLANEFRDDQQRAQLVAQAQAPGLEYASEGNAEQIRNSGLALLTTLDAREQYCRAMAKKFEAALGRYAATEDANNTDIKQTGGTL</sequence>
<keyword evidence="3" id="KW-1185">Reference proteome</keyword>
<dbReference type="AlphaFoldDB" id="A0A066U6H1"/>